<dbReference type="PRINTS" id="PR00598">
    <property type="entry name" value="HTHMARR"/>
</dbReference>
<keyword evidence="6" id="KW-1185">Reference proteome</keyword>
<dbReference type="InterPro" id="IPR039422">
    <property type="entry name" value="MarR/SlyA-like"/>
</dbReference>
<evidence type="ECO:0000313" key="6">
    <source>
        <dbReference type="Proteomes" id="UP000011841"/>
    </source>
</evidence>
<keyword evidence="2" id="KW-0238">DNA-binding</keyword>
<dbReference type="GO" id="GO:0003700">
    <property type="term" value="F:DNA-binding transcription factor activity"/>
    <property type="evidence" value="ECO:0007669"/>
    <property type="project" value="InterPro"/>
</dbReference>
<evidence type="ECO:0000313" key="5">
    <source>
        <dbReference type="EMBL" id="BAM89007.1"/>
    </source>
</evidence>
<dbReference type="SUPFAM" id="SSF46785">
    <property type="entry name" value="Winged helix' DNA-binding domain"/>
    <property type="match status" value="1"/>
</dbReference>
<keyword evidence="1" id="KW-0805">Transcription regulation</keyword>
<dbReference type="GO" id="GO:0006950">
    <property type="term" value="P:response to stress"/>
    <property type="evidence" value="ECO:0007669"/>
    <property type="project" value="TreeGrafter"/>
</dbReference>
<evidence type="ECO:0000256" key="1">
    <source>
        <dbReference type="ARBA" id="ARBA00023015"/>
    </source>
</evidence>
<keyword evidence="3" id="KW-0804">Transcription</keyword>
<dbReference type="InterPro" id="IPR000835">
    <property type="entry name" value="HTH_MarR-typ"/>
</dbReference>
<evidence type="ECO:0000256" key="2">
    <source>
        <dbReference type="ARBA" id="ARBA00023125"/>
    </source>
</evidence>
<dbReference type="PANTHER" id="PTHR33164:SF64">
    <property type="entry name" value="TRANSCRIPTIONAL REGULATOR SLYA"/>
    <property type="match status" value="1"/>
</dbReference>
<protein>
    <submittedName>
        <fullName evidence="5">MarR family transcriptional regulator</fullName>
    </submittedName>
</protein>
<evidence type="ECO:0000256" key="3">
    <source>
        <dbReference type="ARBA" id="ARBA00023163"/>
    </source>
</evidence>
<dbReference type="Gene3D" id="1.10.10.10">
    <property type="entry name" value="Winged helix-like DNA-binding domain superfamily/Winged helix DNA-binding domain"/>
    <property type="match status" value="1"/>
</dbReference>
<dbReference type="GO" id="GO:0003677">
    <property type="term" value="F:DNA binding"/>
    <property type="evidence" value="ECO:0007669"/>
    <property type="project" value="UniProtKB-KW"/>
</dbReference>
<organism evidence="5 6">
    <name type="scientific">Bradyrhizobium oligotrophicum S58</name>
    <dbReference type="NCBI Taxonomy" id="1245469"/>
    <lineage>
        <taxon>Bacteria</taxon>
        <taxon>Pseudomonadati</taxon>
        <taxon>Pseudomonadota</taxon>
        <taxon>Alphaproteobacteria</taxon>
        <taxon>Hyphomicrobiales</taxon>
        <taxon>Nitrobacteraceae</taxon>
        <taxon>Bradyrhizobium</taxon>
    </lineage>
</organism>
<dbReference type="EMBL" id="AP012603">
    <property type="protein sequence ID" value="BAM89007.1"/>
    <property type="molecule type" value="Genomic_DNA"/>
</dbReference>
<dbReference type="Proteomes" id="UP000011841">
    <property type="component" value="Chromosome"/>
</dbReference>
<dbReference type="PROSITE" id="PS50995">
    <property type="entry name" value="HTH_MARR_2"/>
    <property type="match status" value="1"/>
</dbReference>
<dbReference type="InterPro" id="IPR036390">
    <property type="entry name" value="WH_DNA-bd_sf"/>
</dbReference>
<evidence type="ECO:0000259" key="4">
    <source>
        <dbReference type="PROSITE" id="PS50995"/>
    </source>
</evidence>
<accession>M4Z702</accession>
<dbReference type="InterPro" id="IPR036388">
    <property type="entry name" value="WH-like_DNA-bd_sf"/>
</dbReference>
<dbReference type="eggNOG" id="COG1846">
    <property type="taxonomic scope" value="Bacteria"/>
</dbReference>
<dbReference type="PATRIC" id="fig|1245469.3.peg.3073"/>
<dbReference type="KEGG" id="aol:S58_30060"/>
<dbReference type="RefSeq" id="WP_015666128.1">
    <property type="nucleotide sequence ID" value="NC_020453.1"/>
</dbReference>
<dbReference type="AlphaFoldDB" id="M4Z702"/>
<sequence>MTSAQTIQSEFGLLIARLARLWRREADRALVDHGLSQATAHPLRALARHGRRNNAGIRQGALAEDVGIEGPSLVRLIDLLQTEQLVERREDPTDRRAKTLHLTAKGEAKADEIEGVLRRVRGFLLKDISPEDLAVAYDVLHRIEQRMKRLHEAAPVDPGASCRT</sequence>
<dbReference type="SMART" id="SM00347">
    <property type="entry name" value="HTH_MARR"/>
    <property type="match status" value="1"/>
</dbReference>
<proteinExistence type="predicted"/>
<reference evidence="5 6" key="1">
    <citation type="journal article" date="2013" name="Appl. Environ. Microbiol.">
        <title>Genome analysis suggests that the soil oligotrophic bacterium Agromonas oligotrophica (Bradyrhizobium oligotrophicum) is a nitrogen-fixing symbiont of Aeschynomene indica.</title>
        <authorList>
            <person name="Okubo T."/>
            <person name="Fukushima S."/>
            <person name="Itakura M."/>
            <person name="Oshima K."/>
            <person name="Longtonglang A."/>
            <person name="Teaumroong N."/>
            <person name="Mitsui H."/>
            <person name="Hattori M."/>
            <person name="Hattori R."/>
            <person name="Hattori T."/>
            <person name="Minamisawa K."/>
        </authorList>
    </citation>
    <scope>NUCLEOTIDE SEQUENCE [LARGE SCALE GENOMIC DNA]</scope>
    <source>
        <strain evidence="5 6">S58</strain>
    </source>
</reference>
<dbReference type="PANTHER" id="PTHR33164">
    <property type="entry name" value="TRANSCRIPTIONAL REGULATOR, MARR FAMILY"/>
    <property type="match status" value="1"/>
</dbReference>
<name>M4Z702_9BRAD</name>
<dbReference type="OrthoDB" id="7427954at2"/>
<gene>
    <name evidence="5" type="ORF">S58_30060</name>
</gene>
<dbReference type="HOGENOM" id="CLU_083287_18_2_5"/>
<dbReference type="GeneID" id="301816872"/>
<dbReference type="STRING" id="1245469.S58_30060"/>
<feature type="domain" description="HTH marR-type" evidence="4">
    <location>
        <begin position="8"/>
        <end position="145"/>
    </location>
</feature>
<dbReference type="Pfam" id="PF12802">
    <property type="entry name" value="MarR_2"/>
    <property type="match status" value="1"/>
</dbReference>